<proteinExistence type="predicted"/>
<keyword evidence="2" id="KW-1185">Reference proteome</keyword>
<dbReference type="EMBL" id="KN827261">
    <property type="protein sequence ID" value="KIK76854.1"/>
    <property type="molecule type" value="Genomic_DNA"/>
</dbReference>
<gene>
    <name evidence="1" type="ORF">PAXRUDRAFT_17896</name>
</gene>
<protein>
    <submittedName>
        <fullName evidence="1">Uncharacterized protein</fullName>
    </submittedName>
</protein>
<dbReference type="Proteomes" id="UP000054538">
    <property type="component" value="Unassembled WGS sequence"/>
</dbReference>
<reference evidence="2" key="2">
    <citation type="submission" date="2015-01" db="EMBL/GenBank/DDBJ databases">
        <title>Evolutionary Origins and Diversification of the Mycorrhizal Mutualists.</title>
        <authorList>
            <consortium name="DOE Joint Genome Institute"/>
            <consortium name="Mycorrhizal Genomics Consortium"/>
            <person name="Kohler A."/>
            <person name="Kuo A."/>
            <person name="Nagy L.G."/>
            <person name="Floudas D."/>
            <person name="Copeland A."/>
            <person name="Barry K.W."/>
            <person name="Cichocki N."/>
            <person name="Veneault-Fourrey C."/>
            <person name="LaButti K."/>
            <person name="Lindquist E.A."/>
            <person name="Lipzen A."/>
            <person name="Lundell T."/>
            <person name="Morin E."/>
            <person name="Murat C."/>
            <person name="Riley R."/>
            <person name="Ohm R."/>
            <person name="Sun H."/>
            <person name="Tunlid A."/>
            <person name="Henrissat B."/>
            <person name="Grigoriev I.V."/>
            <person name="Hibbett D.S."/>
            <person name="Martin F."/>
        </authorList>
    </citation>
    <scope>NUCLEOTIDE SEQUENCE [LARGE SCALE GENOMIC DNA]</scope>
    <source>
        <strain evidence="2">Ve08.2h10</strain>
    </source>
</reference>
<dbReference type="OrthoDB" id="2692866at2759"/>
<dbReference type="InParanoid" id="A0A0D0D8W7"/>
<name>A0A0D0D8W7_9AGAM</name>
<organism evidence="1 2">
    <name type="scientific">Paxillus rubicundulus Ve08.2h10</name>
    <dbReference type="NCBI Taxonomy" id="930991"/>
    <lineage>
        <taxon>Eukaryota</taxon>
        <taxon>Fungi</taxon>
        <taxon>Dikarya</taxon>
        <taxon>Basidiomycota</taxon>
        <taxon>Agaricomycotina</taxon>
        <taxon>Agaricomycetes</taxon>
        <taxon>Agaricomycetidae</taxon>
        <taxon>Boletales</taxon>
        <taxon>Paxilineae</taxon>
        <taxon>Paxillaceae</taxon>
        <taxon>Paxillus</taxon>
    </lineage>
</organism>
<dbReference type="HOGENOM" id="CLU_1195214_0_0_1"/>
<sequence>MGKKSDFMKAQLQATLYNFWSSILYLEFFEKWPEVDNAFPGKTYDSLTEDEQKVLGEQVKTRKGQIQLWFYGLQASSKRGRASGFSKCITKVMSANLKGTHGPSAIEVFLCDNNDIKINVSMQVKVGTIDKIMRLTEMQSLAEHDLANKSEEFRENLVAQAKEECQRHAEAAVADVEALCAGGAEQQIKAIEGLSGMFGDLLNTVFQLSGWHASVYVGGPDPRLDGQLRVYR</sequence>
<accession>A0A0D0D8W7</accession>
<reference evidence="1 2" key="1">
    <citation type="submission" date="2014-04" db="EMBL/GenBank/DDBJ databases">
        <authorList>
            <consortium name="DOE Joint Genome Institute"/>
            <person name="Kuo A."/>
            <person name="Kohler A."/>
            <person name="Jargeat P."/>
            <person name="Nagy L.G."/>
            <person name="Floudas D."/>
            <person name="Copeland A."/>
            <person name="Barry K.W."/>
            <person name="Cichocki N."/>
            <person name="Veneault-Fourrey C."/>
            <person name="LaButti K."/>
            <person name="Lindquist E.A."/>
            <person name="Lipzen A."/>
            <person name="Lundell T."/>
            <person name="Morin E."/>
            <person name="Murat C."/>
            <person name="Sun H."/>
            <person name="Tunlid A."/>
            <person name="Henrissat B."/>
            <person name="Grigoriev I.V."/>
            <person name="Hibbett D.S."/>
            <person name="Martin F."/>
            <person name="Nordberg H.P."/>
            <person name="Cantor M.N."/>
            <person name="Hua S.X."/>
        </authorList>
    </citation>
    <scope>NUCLEOTIDE SEQUENCE [LARGE SCALE GENOMIC DNA]</scope>
    <source>
        <strain evidence="1 2">Ve08.2h10</strain>
    </source>
</reference>
<dbReference type="AlphaFoldDB" id="A0A0D0D8W7"/>
<evidence type="ECO:0000313" key="2">
    <source>
        <dbReference type="Proteomes" id="UP000054538"/>
    </source>
</evidence>
<evidence type="ECO:0000313" key="1">
    <source>
        <dbReference type="EMBL" id="KIK76854.1"/>
    </source>
</evidence>